<dbReference type="RefSeq" id="XP_016758113.1">
    <property type="nucleotide sequence ID" value="XM_016902168.1"/>
</dbReference>
<gene>
    <name evidence="3" type="ORF">SEPMUDRAFT_127714</name>
</gene>
<accession>M3CC90</accession>
<keyword evidence="2" id="KW-0732">Signal</keyword>
<dbReference type="EMBL" id="KB456268">
    <property type="protein sequence ID" value="EMF09992.1"/>
    <property type="molecule type" value="Genomic_DNA"/>
</dbReference>
<name>M3CC90_SPHMS</name>
<feature type="compositionally biased region" description="Gly residues" evidence="1">
    <location>
        <begin position="85"/>
        <end position="95"/>
    </location>
</feature>
<keyword evidence="4" id="KW-1185">Reference proteome</keyword>
<evidence type="ECO:0000256" key="1">
    <source>
        <dbReference type="SAM" id="MobiDB-lite"/>
    </source>
</evidence>
<feature type="signal peptide" evidence="2">
    <location>
        <begin position="1"/>
        <end position="24"/>
    </location>
</feature>
<evidence type="ECO:0008006" key="5">
    <source>
        <dbReference type="Google" id="ProtNLM"/>
    </source>
</evidence>
<protein>
    <recommendedName>
        <fullName evidence="5">Secreted protein</fullName>
    </recommendedName>
</protein>
<dbReference type="GeneID" id="27899305"/>
<feature type="chain" id="PRO_5004031883" description="Secreted protein" evidence="2">
    <location>
        <begin position="25"/>
        <end position="147"/>
    </location>
</feature>
<dbReference type="Proteomes" id="UP000016931">
    <property type="component" value="Unassembled WGS sequence"/>
</dbReference>
<reference evidence="3 4" key="1">
    <citation type="journal article" date="2012" name="PLoS Pathog.">
        <title>Diverse lifestyles and strategies of plant pathogenesis encoded in the genomes of eighteen Dothideomycetes fungi.</title>
        <authorList>
            <person name="Ohm R.A."/>
            <person name="Feau N."/>
            <person name="Henrissat B."/>
            <person name="Schoch C.L."/>
            <person name="Horwitz B.A."/>
            <person name="Barry K.W."/>
            <person name="Condon B.J."/>
            <person name="Copeland A.C."/>
            <person name="Dhillon B."/>
            <person name="Glaser F."/>
            <person name="Hesse C.N."/>
            <person name="Kosti I."/>
            <person name="LaButti K."/>
            <person name="Lindquist E.A."/>
            <person name="Lucas S."/>
            <person name="Salamov A.A."/>
            <person name="Bradshaw R.E."/>
            <person name="Ciuffetti L."/>
            <person name="Hamelin R.C."/>
            <person name="Kema G.H.J."/>
            <person name="Lawrence C."/>
            <person name="Scott J.A."/>
            <person name="Spatafora J.W."/>
            <person name="Turgeon B.G."/>
            <person name="de Wit P.J.G.M."/>
            <person name="Zhong S."/>
            <person name="Goodwin S.B."/>
            <person name="Grigoriev I.V."/>
        </authorList>
    </citation>
    <scope>NUCLEOTIDE SEQUENCE [LARGE SCALE GENOMIC DNA]</scope>
    <source>
        <strain evidence="3 4">SO2202</strain>
    </source>
</reference>
<dbReference type="HOGENOM" id="CLU_1769272_0_0_1"/>
<dbReference type="AlphaFoldDB" id="M3CC90"/>
<evidence type="ECO:0000313" key="4">
    <source>
        <dbReference type="Proteomes" id="UP000016931"/>
    </source>
</evidence>
<sequence>MLGVVDGIFFKRVSVLILISVSYGALPQATESRVSSAGLPSRGWVSRPQSVRPGFTGCCGRPATPSTAKLVAVAVFQGLVREGLGGRGRGRGSTGTGTQRRTTAVSSRSVRLHWAVVELTMYVLVVLKDSGSSTALDDEHEGGSAQF</sequence>
<feature type="region of interest" description="Disordered" evidence="1">
    <location>
        <begin position="85"/>
        <end position="104"/>
    </location>
</feature>
<proteinExistence type="predicted"/>
<evidence type="ECO:0000256" key="2">
    <source>
        <dbReference type="SAM" id="SignalP"/>
    </source>
</evidence>
<evidence type="ECO:0000313" key="3">
    <source>
        <dbReference type="EMBL" id="EMF09992.1"/>
    </source>
</evidence>
<organism evidence="3 4">
    <name type="scientific">Sphaerulina musiva (strain SO2202)</name>
    <name type="common">Poplar stem canker fungus</name>
    <name type="synonym">Septoria musiva</name>
    <dbReference type="NCBI Taxonomy" id="692275"/>
    <lineage>
        <taxon>Eukaryota</taxon>
        <taxon>Fungi</taxon>
        <taxon>Dikarya</taxon>
        <taxon>Ascomycota</taxon>
        <taxon>Pezizomycotina</taxon>
        <taxon>Dothideomycetes</taxon>
        <taxon>Dothideomycetidae</taxon>
        <taxon>Mycosphaerellales</taxon>
        <taxon>Mycosphaerellaceae</taxon>
        <taxon>Sphaerulina</taxon>
    </lineage>
</organism>